<gene>
    <name evidence="2" type="ORF">SO802_032024</name>
</gene>
<dbReference type="PANTHER" id="PTHR47718:SF17">
    <property type="entry name" value="PROTEIN FAR1-RELATED SEQUENCE 5-LIKE"/>
    <property type="match status" value="1"/>
</dbReference>
<proteinExistence type="predicted"/>
<evidence type="ECO:0000259" key="1">
    <source>
        <dbReference type="Pfam" id="PF10551"/>
    </source>
</evidence>
<name>A0AAW2BNJ3_9ROSI</name>
<sequence length="121" mass="14315">MTYSKHLHAKKINILQPEDVQELINCIKRLQLEDPSFFYTWEVDDEKRLTNFFCLDSRSKIDYEYFGDVLILDTTFKADRYNMICAPFLGLNHHQQQVFFGCAFLLDESLESFTWLLGTST</sequence>
<dbReference type="AlphaFoldDB" id="A0AAW2BNJ3"/>
<dbReference type="Proteomes" id="UP001459277">
    <property type="component" value="Unassembled WGS sequence"/>
</dbReference>
<organism evidence="2 3">
    <name type="scientific">Lithocarpus litseifolius</name>
    <dbReference type="NCBI Taxonomy" id="425828"/>
    <lineage>
        <taxon>Eukaryota</taxon>
        <taxon>Viridiplantae</taxon>
        <taxon>Streptophyta</taxon>
        <taxon>Embryophyta</taxon>
        <taxon>Tracheophyta</taxon>
        <taxon>Spermatophyta</taxon>
        <taxon>Magnoliopsida</taxon>
        <taxon>eudicotyledons</taxon>
        <taxon>Gunneridae</taxon>
        <taxon>Pentapetalae</taxon>
        <taxon>rosids</taxon>
        <taxon>fabids</taxon>
        <taxon>Fagales</taxon>
        <taxon>Fagaceae</taxon>
        <taxon>Lithocarpus</taxon>
    </lineage>
</organism>
<reference evidence="2 3" key="1">
    <citation type="submission" date="2024-01" db="EMBL/GenBank/DDBJ databases">
        <title>A telomere-to-telomere, gap-free genome of sweet tea (Lithocarpus litseifolius).</title>
        <authorList>
            <person name="Zhou J."/>
        </authorList>
    </citation>
    <scope>NUCLEOTIDE SEQUENCE [LARGE SCALE GENOMIC DNA]</scope>
    <source>
        <strain evidence="2">Zhou-2022a</strain>
        <tissue evidence="2">Leaf</tissue>
    </source>
</reference>
<dbReference type="InterPro" id="IPR018289">
    <property type="entry name" value="MULE_transposase_dom"/>
</dbReference>
<protein>
    <recommendedName>
        <fullName evidence="1">MULE transposase domain-containing protein</fullName>
    </recommendedName>
</protein>
<comment type="caution">
    <text evidence="2">The sequence shown here is derived from an EMBL/GenBank/DDBJ whole genome shotgun (WGS) entry which is preliminary data.</text>
</comment>
<dbReference type="PANTHER" id="PTHR47718">
    <property type="entry name" value="OS01G0519700 PROTEIN"/>
    <property type="match status" value="1"/>
</dbReference>
<dbReference type="Pfam" id="PF10551">
    <property type="entry name" value="MULE"/>
    <property type="match status" value="1"/>
</dbReference>
<keyword evidence="3" id="KW-1185">Reference proteome</keyword>
<dbReference type="EMBL" id="JAZDWU010000011">
    <property type="protein sequence ID" value="KAK9987073.1"/>
    <property type="molecule type" value="Genomic_DNA"/>
</dbReference>
<evidence type="ECO:0000313" key="3">
    <source>
        <dbReference type="Proteomes" id="UP001459277"/>
    </source>
</evidence>
<evidence type="ECO:0000313" key="2">
    <source>
        <dbReference type="EMBL" id="KAK9987073.1"/>
    </source>
</evidence>
<accession>A0AAW2BNJ3</accession>
<feature type="domain" description="MULE transposase" evidence="1">
    <location>
        <begin position="69"/>
        <end position="118"/>
    </location>
</feature>